<dbReference type="PANTHER" id="PTHR42974:SF1">
    <property type="entry name" value="TYPE-3 GLUTAMINE SYNTHETASE"/>
    <property type="match status" value="1"/>
</dbReference>
<evidence type="ECO:0000256" key="2">
    <source>
        <dbReference type="RuleBase" id="RU000384"/>
    </source>
</evidence>
<feature type="domain" description="GS catalytic" evidence="3">
    <location>
        <begin position="186"/>
        <end position="604"/>
    </location>
</feature>
<dbReference type="SMART" id="SM01230">
    <property type="entry name" value="Gln-synt_C"/>
    <property type="match status" value="1"/>
</dbReference>
<dbReference type="EMBL" id="HBIJ01012541">
    <property type="protein sequence ID" value="CAE0367754.1"/>
    <property type="molecule type" value="Transcribed_RNA"/>
</dbReference>
<dbReference type="InterPro" id="IPR040577">
    <property type="entry name" value="Gln-synt_C"/>
</dbReference>
<dbReference type="PROSITE" id="PS00181">
    <property type="entry name" value="GLNA_ATP"/>
    <property type="match status" value="1"/>
</dbReference>
<organism evidence="4">
    <name type="scientific">Aureoumbra lagunensis</name>
    <dbReference type="NCBI Taxonomy" id="44058"/>
    <lineage>
        <taxon>Eukaryota</taxon>
        <taxon>Sar</taxon>
        <taxon>Stramenopiles</taxon>
        <taxon>Ochrophyta</taxon>
        <taxon>Pelagophyceae</taxon>
        <taxon>Pelagomonadales</taxon>
        <taxon>Aureoumbra</taxon>
    </lineage>
</organism>
<dbReference type="Pfam" id="PF00120">
    <property type="entry name" value="Gln-synt_C"/>
    <property type="match status" value="1"/>
</dbReference>
<dbReference type="InterPro" id="IPR027303">
    <property type="entry name" value="Gln_synth_gly_rich_site"/>
</dbReference>
<comment type="similarity">
    <text evidence="1 2">Belongs to the glutamine synthetase family.</text>
</comment>
<evidence type="ECO:0000259" key="3">
    <source>
        <dbReference type="PROSITE" id="PS51987"/>
    </source>
</evidence>
<accession>A0A7S3NLC4</accession>
<dbReference type="InterPro" id="IPR022147">
    <property type="entry name" value="GSIII_N"/>
</dbReference>
<name>A0A7S3NLC4_9STRA</name>
<dbReference type="SUPFAM" id="SSF55931">
    <property type="entry name" value="Glutamine synthetase/guanido kinase"/>
    <property type="match status" value="1"/>
</dbReference>
<sequence>MIPLVNDDMLTSHSSHVYNSAVMEKTLPPAVHERFKNCIITGEECSEKDKTIIAEAIFKWARGLGATSFAHWFFPSRFGGGAVGGQASGLKYDAFIDLDWNADDSLVRPFVESFPPDRLFGGESDGSSFPSGGLRVTHAAAAFTTWDRASPCFIYKGVLRIPTSFVTHMGKCIDEKTPLLRSCDAINREGKRFLKAMGIFAETKAVKSFLGWEQEFFVVSAEAYKKRPDLMNCGRTLLGKLPPKHQQADLNYFAPIPAKVEELLVRVQAAMLQIGSPMSVRHNEVAPGQHEMSPIFCVANASCDSNVFFMELCTYEAAKLDLVVLFHEKPFKGINGSGKHGNWSIQTAEGLNFFHPGKNDQAQTLFVASIACLAYGLSQFNELVRVAVAAAGNDHRLGAQEAPPAIISLYPGQGFEAHVDAIIAGGSLLGWKADKKMADTGATAASAVETNVEDRNRTAPFPFCGNRFEFRAIGSSQNCAFPITVCNAIMAAGMRYLSSQLESGTPLRDAVAAMYEKNRAIIFCGNGYSKEWPLEAAKRGLPNLNNTPLALAHFATPKNKAILKELEIFAEDETDARSEVFYENYCTTVAVEIDCMIHMVKTGIIPACAKDLKNYTAAPELAGDRKKLYTSIAKELQTLINLNDKKHTHDDLKAEADYLCNILIPQMNKLRSLCDSAEAEMSEYPFPTYEEILYGHHF</sequence>
<dbReference type="AlphaFoldDB" id="A0A7S3NLC4"/>
<dbReference type="InterPro" id="IPR014746">
    <property type="entry name" value="Gln_synth/guanido_kin_cat_dom"/>
</dbReference>
<dbReference type="Gene3D" id="1.20.120.1560">
    <property type="match status" value="1"/>
</dbReference>
<evidence type="ECO:0000256" key="1">
    <source>
        <dbReference type="PROSITE-ProRule" id="PRU01331"/>
    </source>
</evidence>
<dbReference type="InterPro" id="IPR052725">
    <property type="entry name" value="GS_Type-3"/>
</dbReference>
<gene>
    <name evidence="4" type="ORF">ALAG00032_LOCUS8511</name>
</gene>
<dbReference type="Gene3D" id="3.30.590.10">
    <property type="entry name" value="Glutamine synthetase/guanido kinase, catalytic domain"/>
    <property type="match status" value="1"/>
</dbReference>
<reference evidence="4" key="1">
    <citation type="submission" date="2021-01" db="EMBL/GenBank/DDBJ databases">
        <authorList>
            <person name="Corre E."/>
            <person name="Pelletier E."/>
            <person name="Niang G."/>
            <person name="Scheremetjew M."/>
            <person name="Finn R."/>
            <person name="Kale V."/>
            <person name="Holt S."/>
            <person name="Cochrane G."/>
            <person name="Meng A."/>
            <person name="Brown T."/>
            <person name="Cohen L."/>
        </authorList>
    </citation>
    <scope>NUCLEOTIDE SEQUENCE</scope>
    <source>
        <strain evidence="4">CCMP1510</strain>
    </source>
</reference>
<dbReference type="InterPro" id="IPR008146">
    <property type="entry name" value="Gln_synth_cat_dom"/>
</dbReference>
<dbReference type="PANTHER" id="PTHR42974">
    <property type="entry name" value="GLUTAMINE SYNTHETASE"/>
    <property type="match status" value="1"/>
</dbReference>
<dbReference type="GO" id="GO:0004356">
    <property type="term" value="F:glutamine synthetase activity"/>
    <property type="evidence" value="ECO:0007669"/>
    <property type="project" value="InterPro"/>
</dbReference>
<dbReference type="Pfam" id="PF18318">
    <property type="entry name" value="Gln-synt_C-ter"/>
    <property type="match status" value="1"/>
</dbReference>
<dbReference type="Pfam" id="PF12437">
    <property type="entry name" value="GSIII_N"/>
    <property type="match status" value="1"/>
</dbReference>
<dbReference type="PROSITE" id="PS51987">
    <property type="entry name" value="GS_CATALYTIC"/>
    <property type="match status" value="1"/>
</dbReference>
<protein>
    <recommendedName>
        <fullName evidence="3">GS catalytic domain-containing protein</fullName>
    </recommendedName>
</protein>
<evidence type="ECO:0000313" key="4">
    <source>
        <dbReference type="EMBL" id="CAE0367754.1"/>
    </source>
</evidence>
<proteinExistence type="inferred from homology"/>